<dbReference type="Proteomes" id="UP000471216">
    <property type="component" value="Unassembled WGS sequence"/>
</dbReference>
<accession>A0A174S5A1</accession>
<organism evidence="1 4">
    <name type="scientific">Parabacteroides distasonis</name>
    <dbReference type="NCBI Taxonomy" id="823"/>
    <lineage>
        <taxon>Bacteria</taxon>
        <taxon>Pseudomonadati</taxon>
        <taxon>Bacteroidota</taxon>
        <taxon>Bacteroidia</taxon>
        <taxon>Bacteroidales</taxon>
        <taxon>Tannerellaceae</taxon>
        <taxon>Parabacteroides</taxon>
    </lineage>
</organism>
<name>A0A174S5A1_PARDI</name>
<dbReference type="AlphaFoldDB" id="A0A174S5A1"/>
<evidence type="ECO:0000313" key="1">
    <source>
        <dbReference type="EMBL" id="CUP89579.1"/>
    </source>
</evidence>
<proteinExistence type="predicted"/>
<dbReference type="Proteomes" id="UP000450599">
    <property type="component" value="Unassembled WGS sequence"/>
</dbReference>
<reference evidence="1 4" key="1">
    <citation type="submission" date="2015-09" db="EMBL/GenBank/DDBJ databases">
        <authorList>
            <consortium name="Pathogen Informatics"/>
        </authorList>
    </citation>
    <scope>NUCLEOTIDE SEQUENCE [LARGE SCALE GENOMIC DNA]</scope>
    <source>
        <strain evidence="1 4">2789STDY5834948</strain>
    </source>
</reference>
<reference evidence="5 6" key="2">
    <citation type="journal article" date="2019" name="Nat. Med.">
        <title>A library of human gut bacterial isolates paired with longitudinal multiomics data enables mechanistic microbiome research.</title>
        <authorList>
            <person name="Poyet M."/>
            <person name="Groussin M."/>
            <person name="Gibbons S.M."/>
            <person name="Avila-Pacheco J."/>
            <person name="Jiang X."/>
            <person name="Kearney S.M."/>
            <person name="Perrotta A.R."/>
            <person name="Berdy B."/>
            <person name="Zhao S."/>
            <person name="Lieberman T.D."/>
            <person name="Swanson P.K."/>
            <person name="Smith M."/>
            <person name="Roesemann S."/>
            <person name="Alexander J.E."/>
            <person name="Rich S.A."/>
            <person name="Livny J."/>
            <person name="Vlamakis H."/>
            <person name="Clish C."/>
            <person name="Bullock K."/>
            <person name="Deik A."/>
            <person name="Scott J."/>
            <person name="Pierce K.A."/>
            <person name="Xavier R.J."/>
            <person name="Alm E.J."/>
        </authorList>
    </citation>
    <scope>NUCLEOTIDE SEQUENCE [LARGE SCALE GENOMIC DNA]</scope>
    <source>
        <strain evidence="3 6">BIOML-A10</strain>
        <strain evidence="2 5">BIOML-A11</strain>
    </source>
</reference>
<evidence type="ECO:0000313" key="5">
    <source>
        <dbReference type="Proteomes" id="UP000450599"/>
    </source>
</evidence>
<gene>
    <name evidence="1" type="ORF">ERS852560_00920</name>
    <name evidence="3" type="ORF">GKD54_21025</name>
    <name evidence="2" type="ORF">GKD58_06290</name>
</gene>
<dbReference type="InterPro" id="IPR045633">
    <property type="entry name" value="DUF6414"/>
</dbReference>
<dbReference type="EMBL" id="WKMX01000026">
    <property type="protein sequence ID" value="MRZ08634.1"/>
    <property type="molecule type" value="Genomic_DNA"/>
</dbReference>
<evidence type="ECO:0000313" key="4">
    <source>
        <dbReference type="Proteomes" id="UP000095332"/>
    </source>
</evidence>
<dbReference type="EMBL" id="CZBM01000002">
    <property type="protein sequence ID" value="CUP89579.1"/>
    <property type="molecule type" value="Genomic_DNA"/>
</dbReference>
<dbReference type="EMBL" id="WKMW01000004">
    <property type="protein sequence ID" value="MRY83863.1"/>
    <property type="molecule type" value="Genomic_DNA"/>
</dbReference>
<protein>
    <submittedName>
        <fullName evidence="1">Uncharacterized protein</fullName>
    </submittedName>
</protein>
<sequence length="311" mass="35649">MAQNIKSFIYLDDYKLYSLSSQIFQGFTEYVISGSTASLTEEESQKGMFASGKVMSDLLKTEKTSTEKKYLHDYAFNLLEAELTDRELLYSIRPEDTTNIIQSKGIIKVTGRAVFNDYSTLQSTLSRFNSIGESFGYFNYKEVVKELNDSTSNALETTKDRNQRAKIKNIKQHANKVLTSFLQENGLHIEEEDIKHTVNIMEYGFHGELEFRVLPDELPFQFSAILNREYLRDSETQFISKYSRQTEYDFTMIGIVTQSGKVTEPLAEHGLNGIKDACLNLADKLRGMENVFLGRLDNECIIDPIAIYREL</sequence>
<evidence type="ECO:0000313" key="3">
    <source>
        <dbReference type="EMBL" id="MRZ08634.1"/>
    </source>
</evidence>
<dbReference type="Pfam" id="PF19952">
    <property type="entry name" value="DUF6414"/>
    <property type="match status" value="1"/>
</dbReference>
<evidence type="ECO:0000313" key="2">
    <source>
        <dbReference type="EMBL" id="MRY83863.1"/>
    </source>
</evidence>
<dbReference type="Proteomes" id="UP000095332">
    <property type="component" value="Unassembled WGS sequence"/>
</dbReference>
<dbReference type="RefSeq" id="WP_057327952.1">
    <property type="nucleotide sequence ID" value="NZ_CZBM01000002.1"/>
</dbReference>
<evidence type="ECO:0000313" key="6">
    <source>
        <dbReference type="Proteomes" id="UP000471216"/>
    </source>
</evidence>